<evidence type="ECO:0000313" key="1">
    <source>
        <dbReference type="EMBL" id="ORO99511.1"/>
    </source>
</evidence>
<organism evidence="1 2">
    <name type="scientific">Streptococcus mitis</name>
    <dbReference type="NCBI Taxonomy" id="28037"/>
    <lineage>
        <taxon>Bacteria</taxon>
        <taxon>Bacillati</taxon>
        <taxon>Bacillota</taxon>
        <taxon>Bacilli</taxon>
        <taxon>Lactobacillales</taxon>
        <taxon>Streptococcaceae</taxon>
        <taxon>Streptococcus</taxon>
        <taxon>Streptococcus mitis group</taxon>
    </lineage>
</organism>
<sequence>MDMTRFFIGLNGFRLENSIQENFKMKNDDGELVFNICQDNDYINQIFNVHFLDDEDLGIEVGTIFTHTFGLEPLFGLKTYPYLYYFIDIKPTDENLTMIYRQLATEVHLLLVAMWFVKDNSVNFKNILPYYEDFESNPDFPRAYYNYTIPVLSNAKQRDTEFSSSDLKEVENWYNLIKKFIQNAEIKEYENEEPIYESYPNIPSYHRVINFIMSIRSDWTITSKIAGYVSILECILSVKGENTHKVSERVAWFIGEDSLDRLKIYNTIKSAYNDRSNFIHGSAMKYDETSRDKRESMVTDLDDLVRKVLKKCFLDYPYLNYGVNKKDKLALSDNVDQWFNELVITGQIPAEIKIESN</sequence>
<dbReference type="AlphaFoldDB" id="A0A1X1KJP2"/>
<comment type="caution">
    <text evidence="1">The sequence shown here is derived from an EMBL/GenBank/DDBJ whole genome shotgun (WGS) entry which is preliminary data.</text>
</comment>
<dbReference type="RefSeq" id="WP_084891007.1">
    <property type="nucleotide sequence ID" value="NZ_NCVK01000058.1"/>
</dbReference>
<gene>
    <name evidence="1" type="ORF">B7695_08215</name>
</gene>
<proteinExistence type="predicted"/>
<protein>
    <submittedName>
        <fullName evidence="1">Uncharacterized protein</fullName>
    </submittedName>
</protein>
<accession>A0A1X1KJP2</accession>
<evidence type="ECO:0000313" key="2">
    <source>
        <dbReference type="Proteomes" id="UP000193517"/>
    </source>
</evidence>
<dbReference type="Proteomes" id="UP000193517">
    <property type="component" value="Unassembled WGS sequence"/>
</dbReference>
<dbReference type="EMBL" id="NCVK01000058">
    <property type="protein sequence ID" value="ORO99511.1"/>
    <property type="molecule type" value="Genomic_DNA"/>
</dbReference>
<name>A0A1X1KJP2_STRMT</name>
<reference evidence="1 2" key="1">
    <citation type="journal article" date="2016" name="Eur. J. Clin. Microbiol. Infect. Dis.">
        <title>Whole genome sequencing as a tool for phylogenetic analysis of clinical strains of Mitis group streptococci.</title>
        <authorList>
            <person name="Rasmussen L.H."/>
            <person name="Dargis R."/>
            <person name="Hojholt K."/>
            <person name="Christensen J.J."/>
            <person name="Skovgaard O."/>
            <person name="Justesen U.S."/>
            <person name="Rosenvinge F.S."/>
            <person name="Moser C."/>
            <person name="Lukjancenko O."/>
            <person name="Rasmussen S."/>
            <person name="Nielsen X.C."/>
        </authorList>
    </citation>
    <scope>NUCLEOTIDE SEQUENCE [LARGE SCALE GENOMIC DNA]</scope>
    <source>
        <strain evidence="1 2">OD_317805_11</strain>
    </source>
</reference>